<name>A0A0R1MGR2_9LACO</name>
<dbReference type="Proteomes" id="UP000051448">
    <property type="component" value="Unassembled WGS sequence"/>
</dbReference>
<evidence type="ECO:0000259" key="7">
    <source>
        <dbReference type="Pfam" id="PF02631"/>
    </source>
</evidence>
<dbReference type="PANTHER" id="PTHR33602:SF1">
    <property type="entry name" value="REGULATORY PROTEIN RECX FAMILY PROTEIN"/>
    <property type="match status" value="1"/>
</dbReference>
<dbReference type="PANTHER" id="PTHR33602">
    <property type="entry name" value="REGULATORY PROTEIN RECX FAMILY PROTEIN"/>
    <property type="match status" value="1"/>
</dbReference>
<comment type="caution">
    <text evidence="10">The sequence shown here is derived from an EMBL/GenBank/DDBJ whole genome shotgun (WGS) entry which is preliminary data.</text>
</comment>
<dbReference type="InterPro" id="IPR003783">
    <property type="entry name" value="Regulatory_RecX"/>
</dbReference>
<gene>
    <name evidence="6" type="primary">recX</name>
    <name evidence="10" type="ORF">FC92_GL001992</name>
</gene>
<evidence type="ECO:0000256" key="1">
    <source>
        <dbReference type="ARBA" id="ARBA00003529"/>
    </source>
</evidence>
<dbReference type="GO" id="GO:0006282">
    <property type="term" value="P:regulation of DNA repair"/>
    <property type="evidence" value="ECO:0007669"/>
    <property type="project" value="UniProtKB-UniRule"/>
</dbReference>
<comment type="subcellular location">
    <subcellularLocation>
        <location evidence="2 6">Cytoplasm</location>
    </subcellularLocation>
</comment>
<feature type="domain" description="RecX second three-helical" evidence="7">
    <location>
        <begin position="114"/>
        <end position="154"/>
    </location>
</feature>
<evidence type="ECO:0000256" key="3">
    <source>
        <dbReference type="ARBA" id="ARBA00009695"/>
    </source>
</evidence>
<dbReference type="AlphaFoldDB" id="A0A0R1MGR2"/>
<dbReference type="InterPro" id="IPR036388">
    <property type="entry name" value="WH-like_DNA-bd_sf"/>
</dbReference>
<evidence type="ECO:0000256" key="4">
    <source>
        <dbReference type="ARBA" id="ARBA00018111"/>
    </source>
</evidence>
<dbReference type="HAMAP" id="MF_01114">
    <property type="entry name" value="RecX"/>
    <property type="match status" value="1"/>
</dbReference>
<dbReference type="Pfam" id="PF02631">
    <property type="entry name" value="RecX_HTH2"/>
    <property type="match status" value="1"/>
</dbReference>
<dbReference type="Gene3D" id="1.10.10.10">
    <property type="entry name" value="Winged helix-like DNA-binding domain superfamily/Winged helix DNA-binding domain"/>
    <property type="match status" value="4"/>
</dbReference>
<evidence type="ECO:0000259" key="9">
    <source>
        <dbReference type="Pfam" id="PF21982"/>
    </source>
</evidence>
<reference evidence="10 11" key="1">
    <citation type="journal article" date="2015" name="Genome Announc.">
        <title>Expanding the biotechnology potential of lactobacilli through comparative genomics of 213 strains and associated genera.</title>
        <authorList>
            <person name="Sun Z."/>
            <person name="Harris H.M."/>
            <person name="McCann A."/>
            <person name="Guo C."/>
            <person name="Argimon S."/>
            <person name="Zhang W."/>
            <person name="Yang X."/>
            <person name="Jeffery I.B."/>
            <person name="Cooney J.C."/>
            <person name="Kagawa T.F."/>
            <person name="Liu W."/>
            <person name="Song Y."/>
            <person name="Salvetti E."/>
            <person name="Wrobel A."/>
            <person name="Rasinkangas P."/>
            <person name="Parkhill J."/>
            <person name="Rea M.C."/>
            <person name="O'Sullivan O."/>
            <person name="Ritari J."/>
            <person name="Douillard F.P."/>
            <person name="Paul Ross R."/>
            <person name="Yang R."/>
            <person name="Briner A.E."/>
            <person name="Felis G.E."/>
            <person name="de Vos W.M."/>
            <person name="Barrangou R."/>
            <person name="Klaenhammer T.R."/>
            <person name="Caufield P.W."/>
            <person name="Cui Y."/>
            <person name="Zhang H."/>
            <person name="O'Toole P.W."/>
        </authorList>
    </citation>
    <scope>NUCLEOTIDE SEQUENCE [LARGE SCALE GENOMIC DNA]</scope>
    <source>
        <strain evidence="10 11">DSM 19519</strain>
    </source>
</reference>
<evidence type="ECO:0000256" key="5">
    <source>
        <dbReference type="ARBA" id="ARBA00022490"/>
    </source>
</evidence>
<evidence type="ECO:0000256" key="6">
    <source>
        <dbReference type="HAMAP-Rule" id="MF_01114"/>
    </source>
</evidence>
<dbReference type="RefSeq" id="WP_258236137.1">
    <property type="nucleotide sequence ID" value="NZ_CP049303.1"/>
</dbReference>
<dbReference type="GeneID" id="98311621"/>
<comment type="function">
    <text evidence="1 6">Modulates RecA activity.</text>
</comment>
<feature type="domain" description="RecX third three-helical" evidence="8">
    <location>
        <begin position="219"/>
        <end position="262"/>
    </location>
</feature>
<dbReference type="Pfam" id="PF21981">
    <property type="entry name" value="RecX_HTH3"/>
    <property type="match status" value="1"/>
</dbReference>
<keyword evidence="11" id="KW-1185">Reference proteome</keyword>
<evidence type="ECO:0000256" key="2">
    <source>
        <dbReference type="ARBA" id="ARBA00004496"/>
    </source>
</evidence>
<proteinExistence type="inferred from homology"/>
<keyword evidence="5 6" id="KW-0963">Cytoplasm</keyword>
<accession>A0A0R1MGR2</accession>
<dbReference type="InterPro" id="IPR053924">
    <property type="entry name" value="RecX_HTH_2nd"/>
</dbReference>
<dbReference type="InterPro" id="IPR053926">
    <property type="entry name" value="RecX_HTH_1st"/>
</dbReference>
<dbReference type="Pfam" id="PF21982">
    <property type="entry name" value="RecX_HTH1"/>
    <property type="match status" value="1"/>
</dbReference>
<organism evidence="10 11">
    <name type="scientific">Liquorilactobacillus hordei DSM 19519</name>
    <dbReference type="NCBI Taxonomy" id="1423759"/>
    <lineage>
        <taxon>Bacteria</taxon>
        <taxon>Bacillati</taxon>
        <taxon>Bacillota</taxon>
        <taxon>Bacilli</taxon>
        <taxon>Lactobacillales</taxon>
        <taxon>Lactobacillaceae</taxon>
        <taxon>Liquorilactobacillus</taxon>
    </lineage>
</organism>
<evidence type="ECO:0000259" key="8">
    <source>
        <dbReference type="Pfam" id="PF21981"/>
    </source>
</evidence>
<dbReference type="EMBL" id="AZDX01000007">
    <property type="protein sequence ID" value="KRL07216.1"/>
    <property type="molecule type" value="Genomic_DNA"/>
</dbReference>
<feature type="domain" description="RecX first three-helical" evidence="9">
    <location>
        <begin position="69"/>
        <end position="92"/>
    </location>
</feature>
<dbReference type="GO" id="GO:0005737">
    <property type="term" value="C:cytoplasm"/>
    <property type="evidence" value="ECO:0007669"/>
    <property type="project" value="UniProtKB-SubCell"/>
</dbReference>
<comment type="similarity">
    <text evidence="3 6">Belongs to the RecX family.</text>
</comment>
<protein>
    <recommendedName>
        <fullName evidence="4 6">Regulatory protein RecX</fullName>
    </recommendedName>
</protein>
<dbReference type="PATRIC" id="fig|1423759.3.peg.2084"/>
<dbReference type="STRING" id="1423759.FC92_GL001992"/>
<dbReference type="InterPro" id="IPR053925">
    <property type="entry name" value="RecX_HTH_3rd"/>
</dbReference>
<evidence type="ECO:0000313" key="10">
    <source>
        <dbReference type="EMBL" id="KRL07216.1"/>
    </source>
</evidence>
<evidence type="ECO:0000313" key="11">
    <source>
        <dbReference type="Proteomes" id="UP000051448"/>
    </source>
</evidence>
<sequence length="269" mass="31518">MRKEFIMPKILTKIQAQKKPGRFNLFIDGKYSFAVSETVLVENHLYKGQELSDEEINQLINSEEFSKLYQKALNYLSYQLRSEQELDKHLKEISDNSFLIEKVKKKLRAYNLLDDTKYASSYVRTMVNTSDKGFNIIRNNLRAKGIPENDIEQAKLDYDHSNISDKLESLIPKVIHQYRNQPSRIRIQKVKQRLIAKGFSPDEFENILSTSFSSNPAHEDELLSNQLEKLWNRYSTSNLTDSQKKLKIKQTLYRKGFALDKITNKLDEL</sequence>